<dbReference type="RefSeq" id="WP_386064885.1">
    <property type="nucleotide sequence ID" value="NZ_JBHLTQ010000007.1"/>
</dbReference>
<reference evidence="2 3" key="1">
    <citation type="submission" date="2024-09" db="EMBL/GenBank/DDBJ databases">
        <authorList>
            <person name="Sun Q."/>
            <person name="Mori K."/>
        </authorList>
    </citation>
    <scope>NUCLEOTIDE SEQUENCE [LARGE SCALE GENOMIC DNA]</scope>
    <source>
        <strain evidence="2 3">NCAIM B.02481</strain>
    </source>
</reference>
<dbReference type="EMBL" id="JBHLTQ010000007">
    <property type="protein sequence ID" value="MFC0605608.1"/>
    <property type="molecule type" value="Genomic_DNA"/>
</dbReference>
<protein>
    <submittedName>
        <fullName evidence="2">Uncharacterized protein</fullName>
    </submittedName>
</protein>
<keyword evidence="3" id="KW-1185">Reference proteome</keyword>
<keyword evidence="1" id="KW-0472">Membrane</keyword>
<name>A0ABV6QBD6_9FLAO</name>
<evidence type="ECO:0000313" key="2">
    <source>
        <dbReference type="EMBL" id="MFC0605608.1"/>
    </source>
</evidence>
<proteinExistence type="predicted"/>
<accession>A0ABV6QBD6</accession>
<comment type="caution">
    <text evidence="2">The sequence shown here is derived from an EMBL/GenBank/DDBJ whole genome shotgun (WGS) entry which is preliminary data.</text>
</comment>
<feature type="transmembrane region" description="Helical" evidence="1">
    <location>
        <begin position="65"/>
        <end position="83"/>
    </location>
</feature>
<keyword evidence="1" id="KW-1133">Transmembrane helix</keyword>
<dbReference type="Proteomes" id="UP001589832">
    <property type="component" value="Unassembled WGS sequence"/>
</dbReference>
<evidence type="ECO:0000313" key="3">
    <source>
        <dbReference type="Proteomes" id="UP001589832"/>
    </source>
</evidence>
<organism evidence="2 3">
    <name type="scientific">Winogradskyella pulchriflava</name>
    <dbReference type="NCBI Taxonomy" id="1110688"/>
    <lineage>
        <taxon>Bacteria</taxon>
        <taxon>Pseudomonadati</taxon>
        <taxon>Bacteroidota</taxon>
        <taxon>Flavobacteriia</taxon>
        <taxon>Flavobacteriales</taxon>
        <taxon>Flavobacteriaceae</taxon>
        <taxon>Winogradskyella</taxon>
    </lineage>
</organism>
<gene>
    <name evidence="2" type="ORF">ACFFGA_13650</name>
</gene>
<evidence type="ECO:0000256" key="1">
    <source>
        <dbReference type="SAM" id="Phobius"/>
    </source>
</evidence>
<keyword evidence="1" id="KW-0812">Transmembrane</keyword>
<sequence length="84" mass="10174">MNLEEENKEKRKHTPLTVEEWLTFFFFPFESKKGLDTNTFNKVEEQRFQDYGFDEKAKQSSEARIYGYAFYALLFAIIFLIVIW</sequence>